<evidence type="ECO:0000256" key="2">
    <source>
        <dbReference type="ARBA" id="ARBA00004123"/>
    </source>
</evidence>
<dbReference type="GO" id="GO:0000398">
    <property type="term" value="P:mRNA splicing, via spliceosome"/>
    <property type="evidence" value="ECO:0007669"/>
    <property type="project" value="InterPro"/>
</dbReference>
<dbReference type="InterPro" id="IPR006434">
    <property type="entry name" value="Pyrimidine_nucleotidase_eu"/>
</dbReference>
<keyword evidence="6 16" id="KW-0479">Metal-binding</keyword>
<keyword evidence="13" id="KW-0508">mRNA splicing</keyword>
<dbReference type="SUPFAM" id="SSF56784">
    <property type="entry name" value="HAD-like"/>
    <property type="match status" value="1"/>
</dbReference>
<evidence type="ECO:0000313" key="19">
    <source>
        <dbReference type="EMBL" id="ETN68495.1"/>
    </source>
</evidence>
<dbReference type="InterPro" id="IPR023214">
    <property type="entry name" value="HAD_sf"/>
</dbReference>
<reference evidence="20" key="1">
    <citation type="journal article" date="2014" name="Nat. Genet.">
        <title>Genome of the human hookworm Necator americanus.</title>
        <authorList>
            <person name="Tang Y.T."/>
            <person name="Gao X."/>
            <person name="Rosa B.A."/>
            <person name="Abubucker S."/>
            <person name="Hallsworth-Pepin K."/>
            <person name="Martin J."/>
            <person name="Tyagi R."/>
            <person name="Heizer E."/>
            <person name="Zhang X."/>
            <person name="Bhonagiri-Palsikar V."/>
            <person name="Minx P."/>
            <person name="Warren W.C."/>
            <person name="Wang Q."/>
            <person name="Zhan B."/>
            <person name="Hotez P.J."/>
            <person name="Sternberg P.W."/>
            <person name="Dougall A."/>
            <person name="Gaze S.T."/>
            <person name="Mulvenna J."/>
            <person name="Sotillo J."/>
            <person name="Ranganathan S."/>
            <person name="Rabelo E.M."/>
            <person name="Wilson R.K."/>
            <person name="Felgner P.L."/>
            <person name="Bethony J."/>
            <person name="Hawdon J.M."/>
            <person name="Gasser R.B."/>
            <person name="Loukas A."/>
            <person name="Mitreva M."/>
        </authorList>
    </citation>
    <scope>NUCLEOTIDE SEQUENCE [LARGE SCALE GENOMIC DNA]</scope>
</reference>
<dbReference type="GO" id="GO:0009117">
    <property type="term" value="P:nucleotide metabolic process"/>
    <property type="evidence" value="ECO:0007669"/>
    <property type="project" value="UniProtKB-KW"/>
</dbReference>
<dbReference type="GO" id="GO:0000287">
    <property type="term" value="F:magnesium ion binding"/>
    <property type="evidence" value="ECO:0007669"/>
    <property type="project" value="InterPro"/>
</dbReference>
<dbReference type="FunFam" id="3.30.70.330:FF:000122">
    <property type="entry name" value="Splicing factor U2AF small subunit"/>
    <property type="match status" value="1"/>
</dbReference>
<dbReference type="OrthoDB" id="423462at2759"/>
<comment type="subcellular location">
    <subcellularLocation>
        <location evidence="2">Nucleus</location>
    </subcellularLocation>
</comment>
<dbReference type="InterPro" id="IPR012677">
    <property type="entry name" value="Nucleotide-bd_a/b_plait_sf"/>
</dbReference>
<keyword evidence="11" id="KW-0546">Nucleotide metabolism</keyword>
<evidence type="ECO:0000256" key="1">
    <source>
        <dbReference type="ARBA" id="ARBA00000815"/>
    </source>
</evidence>
<dbReference type="EMBL" id="KI669253">
    <property type="protein sequence ID" value="ETN68495.1"/>
    <property type="molecule type" value="Genomic_DNA"/>
</dbReference>
<dbReference type="InterPro" id="IPR036412">
    <property type="entry name" value="HAD-like_sf"/>
</dbReference>
<feature type="domain" description="C3H1-type" evidence="18">
    <location>
        <begin position="20"/>
        <end position="48"/>
    </location>
</feature>
<dbReference type="EC" id="3.1.3.5" evidence="4"/>
<organism evidence="19 20">
    <name type="scientific">Necator americanus</name>
    <name type="common">Human hookworm</name>
    <dbReference type="NCBI Taxonomy" id="51031"/>
    <lineage>
        <taxon>Eukaryota</taxon>
        <taxon>Metazoa</taxon>
        <taxon>Ecdysozoa</taxon>
        <taxon>Nematoda</taxon>
        <taxon>Chromadorea</taxon>
        <taxon>Rhabditida</taxon>
        <taxon>Rhabditina</taxon>
        <taxon>Rhabditomorpha</taxon>
        <taxon>Strongyloidea</taxon>
        <taxon>Ancylostomatidae</taxon>
        <taxon>Bunostominae</taxon>
        <taxon>Necator</taxon>
    </lineage>
</organism>
<dbReference type="PRINTS" id="PR01848">
    <property type="entry name" value="U2AUXFACTOR"/>
</dbReference>
<dbReference type="Proteomes" id="UP000053676">
    <property type="component" value="Unassembled WGS sequence"/>
</dbReference>
<comment type="similarity">
    <text evidence="3">Belongs to the pyrimidine 5'-nucleotidase family.</text>
</comment>
<dbReference type="PROSITE" id="PS50102">
    <property type="entry name" value="RRM"/>
    <property type="match status" value="1"/>
</dbReference>
<dbReference type="InterPro" id="IPR035979">
    <property type="entry name" value="RBD_domain_sf"/>
</dbReference>
<dbReference type="GO" id="GO:0003677">
    <property type="term" value="F:DNA binding"/>
    <property type="evidence" value="ECO:0007669"/>
    <property type="project" value="UniProtKB-KW"/>
</dbReference>
<evidence type="ECO:0000313" key="20">
    <source>
        <dbReference type="Proteomes" id="UP000053676"/>
    </source>
</evidence>
<dbReference type="InterPro" id="IPR003954">
    <property type="entry name" value="RRM_euk-type"/>
</dbReference>
<protein>
    <recommendedName>
        <fullName evidence="4">5'-nucleotidase</fullName>
        <ecNumber evidence="4">3.1.3.5</ecNumber>
    </recommendedName>
</protein>
<evidence type="ECO:0000256" key="16">
    <source>
        <dbReference type="PROSITE-ProRule" id="PRU00723"/>
    </source>
</evidence>
<feature type="domain" description="RRM" evidence="17">
    <location>
        <begin position="52"/>
        <end position="142"/>
    </location>
</feature>
<evidence type="ECO:0000256" key="5">
    <source>
        <dbReference type="ARBA" id="ARBA00022664"/>
    </source>
</evidence>
<dbReference type="Gene3D" id="1.10.150.340">
    <property type="entry name" value="Pyrimidine 5'-nucleotidase (UMPH-1), N-terminal domain"/>
    <property type="match status" value="1"/>
</dbReference>
<dbReference type="SUPFAM" id="SSF54928">
    <property type="entry name" value="RNA-binding domain, RBD"/>
    <property type="match status" value="1"/>
</dbReference>
<sequence length="490" mass="55960">MANMDRMSGAEYLASIYGTEKDKVNCSFFFKIGACRHGDKCSRTHIIPTFSQTVLLKNLYHNPVIDMRQADACTKVGMMNKDEQEYFDEFFEEIFTEVNEKYGEIEEMEVCDNIGEHMIGNVYVKFAREEDAEKCVKALDNRCEQNRWVPDCLERVAISFETIFGFSWRENSVGAFCNFMHLKPISTELRRKLYKGRRGRSPPRYHGGRDSILIGMCHVLNGLNCAARSSHILSEFRLAGRNHLMVVADFDYTLTVRYGENGEKGCLTHEVFNDGRKLDDGSSTVGELQRQMNEDYRATYSLCSSDEERACVNTGWDVIFFRRTRNLVVLVYVHIFRREVRQFLELLERSSIPLVIFSAGVTNIINEAIGQLIGHIPANIAVAANVMYFSKDGYVSGFTNPPLHSLCKNVSRLRELIDDLDEKYADRTNILVVGDSDSDASMVDEWEEKRLLKVGLQAQERPPLKSFDIVVKGSDCSRLTDIVKFIISSE</sequence>
<dbReference type="PROSITE" id="PS50103">
    <property type="entry name" value="ZF_C3H1"/>
    <property type="match status" value="1"/>
</dbReference>
<dbReference type="InterPro" id="IPR009145">
    <property type="entry name" value="U2AF_small"/>
</dbReference>
<evidence type="ECO:0000256" key="8">
    <source>
        <dbReference type="ARBA" id="ARBA00022771"/>
    </source>
</evidence>
<keyword evidence="7" id="KW-0677">Repeat</keyword>
<keyword evidence="20" id="KW-1185">Reference proteome</keyword>
<keyword evidence="12" id="KW-0238">DNA-binding</keyword>
<dbReference type="Gene3D" id="3.40.50.1000">
    <property type="entry name" value="HAD superfamily/HAD-like"/>
    <property type="match status" value="1"/>
</dbReference>
<dbReference type="GO" id="GO:0003723">
    <property type="term" value="F:RNA binding"/>
    <property type="evidence" value="ECO:0007669"/>
    <property type="project" value="UniProtKB-UniRule"/>
</dbReference>
<accession>W2SFX4</accession>
<dbReference type="AlphaFoldDB" id="W2SFX4"/>
<comment type="catalytic activity">
    <reaction evidence="1">
        <text>a ribonucleoside 5'-phosphate + H2O = a ribonucleoside + phosphate</text>
        <dbReference type="Rhea" id="RHEA:12484"/>
        <dbReference type="ChEBI" id="CHEBI:15377"/>
        <dbReference type="ChEBI" id="CHEBI:18254"/>
        <dbReference type="ChEBI" id="CHEBI:43474"/>
        <dbReference type="ChEBI" id="CHEBI:58043"/>
        <dbReference type="EC" id="3.1.3.5"/>
    </reaction>
</comment>
<keyword evidence="5" id="KW-0507">mRNA processing</keyword>
<keyword evidence="19" id="KW-0378">Hydrolase</keyword>
<evidence type="ECO:0000256" key="12">
    <source>
        <dbReference type="ARBA" id="ARBA00023125"/>
    </source>
</evidence>
<dbReference type="Pfam" id="PF05822">
    <property type="entry name" value="UMPH-1"/>
    <property type="match status" value="1"/>
</dbReference>
<gene>
    <name evidence="19" type="ORF">NECAME_05578</name>
</gene>
<dbReference type="Gene3D" id="3.30.70.330">
    <property type="match status" value="1"/>
</dbReference>
<dbReference type="Pfam" id="PF00642">
    <property type="entry name" value="zf-CCCH"/>
    <property type="match status" value="1"/>
</dbReference>
<dbReference type="GO" id="GO:0008253">
    <property type="term" value="F:5'-nucleotidase activity"/>
    <property type="evidence" value="ECO:0007669"/>
    <property type="project" value="UniProtKB-EC"/>
</dbReference>
<dbReference type="SMART" id="SM00361">
    <property type="entry name" value="RRM_1"/>
    <property type="match status" value="1"/>
</dbReference>
<dbReference type="STRING" id="51031.W2SFX4"/>
<evidence type="ECO:0000256" key="11">
    <source>
        <dbReference type="ARBA" id="ARBA00023080"/>
    </source>
</evidence>
<dbReference type="GO" id="GO:0089701">
    <property type="term" value="C:U2AF complex"/>
    <property type="evidence" value="ECO:0007669"/>
    <property type="project" value="InterPro"/>
</dbReference>
<evidence type="ECO:0000256" key="13">
    <source>
        <dbReference type="ARBA" id="ARBA00023187"/>
    </source>
</evidence>
<evidence type="ECO:0000256" key="15">
    <source>
        <dbReference type="PROSITE-ProRule" id="PRU00176"/>
    </source>
</evidence>
<dbReference type="GO" id="GO:0008270">
    <property type="term" value="F:zinc ion binding"/>
    <property type="evidence" value="ECO:0007669"/>
    <property type="project" value="UniProtKB-KW"/>
</dbReference>
<dbReference type="Pfam" id="PF00076">
    <property type="entry name" value="RRM_1"/>
    <property type="match status" value="1"/>
</dbReference>
<evidence type="ECO:0000259" key="18">
    <source>
        <dbReference type="PROSITE" id="PS50103"/>
    </source>
</evidence>
<evidence type="ECO:0000256" key="9">
    <source>
        <dbReference type="ARBA" id="ARBA00022833"/>
    </source>
</evidence>
<keyword evidence="14" id="KW-0539">Nucleus</keyword>
<name>W2SFX4_NECAM</name>
<proteinExistence type="inferred from homology"/>
<evidence type="ECO:0000256" key="6">
    <source>
        <dbReference type="ARBA" id="ARBA00022723"/>
    </source>
</evidence>
<dbReference type="GO" id="GO:0005737">
    <property type="term" value="C:cytoplasm"/>
    <property type="evidence" value="ECO:0007669"/>
    <property type="project" value="InterPro"/>
</dbReference>
<evidence type="ECO:0000256" key="14">
    <source>
        <dbReference type="ARBA" id="ARBA00023242"/>
    </source>
</evidence>
<dbReference type="PANTHER" id="PTHR12620">
    <property type="entry name" value="U2 SNRNP AUXILIARY FACTOR, SMALL SUBUNIT"/>
    <property type="match status" value="1"/>
</dbReference>
<dbReference type="InterPro" id="IPR000504">
    <property type="entry name" value="RRM_dom"/>
</dbReference>
<evidence type="ECO:0000259" key="17">
    <source>
        <dbReference type="PROSITE" id="PS50102"/>
    </source>
</evidence>
<keyword evidence="8 16" id="KW-0863">Zinc-finger</keyword>
<evidence type="ECO:0000256" key="3">
    <source>
        <dbReference type="ARBA" id="ARBA00008389"/>
    </source>
</evidence>
<evidence type="ECO:0000256" key="4">
    <source>
        <dbReference type="ARBA" id="ARBA00012643"/>
    </source>
</evidence>
<evidence type="ECO:0000256" key="10">
    <source>
        <dbReference type="ARBA" id="ARBA00022884"/>
    </source>
</evidence>
<dbReference type="InterPro" id="IPR000571">
    <property type="entry name" value="Znf_CCCH"/>
</dbReference>
<keyword evidence="10 15" id="KW-0694">RNA-binding</keyword>
<evidence type="ECO:0000256" key="7">
    <source>
        <dbReference type="ARBA" id="ARBA00022737"/>
    </source>
</evidence>
<feature type="zinc finger region" description="C3H1-type" evidence="16">
    <location>
        <begin position="20"/>
        <end position="48"/>
    </location>
</feature>
<dbReference type="KEGG" id="nai:NECAME_05578"/>
<keyword evidence="9 16" id="KW-0862">Zinc</keyword>